<keyword evidence="2" id="KW-1133">Transmembrane helix</keyword>
<proteinExistence type="predicted"/>
<name>A0A8H6X5L2_9AGAR</name>
<keyword evidence="2" id="KW-0472">Membrane</keyword>
<evidence type="ECO:0000313" key="3">
    <source>
        <dbReference type="EMBL" id="KAF7334581.1"/>
    </source>
</evidence>
<evidence type="ECO:0000256" key="2">
    <source>
        <dbReference type="SAM" id="Phobius"/>
    </source>
</evidence>
<feature type="transmembrane region" description="Helical" evidence="2">
    <location>
        <begin position="94"/>
        <end position="113"/>
    </location>
</feature>
<dbReference type="OrthoDB" id="2744793at2759"/>
<gene>
    <name evidence="3" type="ORF">MVEN_02288000</name>
</gene>
<keyword evidence="4" id="KW-1185">Reference proteome</keyword>
<reference evidence="3" key="1">
    <citation type="submission" date="2020-05" db="EMBL/GenBank/DDBJ databases">
        <title>Mycena genomes resolve the evolution of fungal bioluminescence.</title>
        <authorList>
            <person name="Tsai I.J."/>
        </authorList>
    </citation>
    <scope>NUCLEOTIDE SEQUENCE</scope>
    <source>
        <strain evidence="3">CCC161011</strain>
    </source>
</reference>
<evidence type="ECO:0000313" key="4">
    <source>
        <dbReference type="Proteomes" id="UP000620124"/>
    </source>
</evidence>
<feature type="compositionally biased region" description="Basic and acidic residues" evidence="1">
    <location>
        <begin position="305"/>
        <end position="315"/>
    </location>
</feature>
<feature type="transmembrane region" description="Helical" evidence="2">
    <location>
        <begin position="15"/>
        <end position="37"/>
    </location>
</feature>
<dbReference type="Proteomes" id="UP000620124">
    <property type="component" value="Unassembled WGS sequence"/>
</dbReference>
<keyword evidence="2" id="KW-0812">Transmembrane</keyword>
<protein>
    <submittedName>
        <fullName evidence="3">Uncharacterized protein</fullName>
    </submittedName>
</protein>
<accession>A0A8H6X5L2</accession>
<organism evidence="3 4">
    <name type="scientific">Mycena venus</name>
    <dbReference type="NCBI Taxonomy" id="2733690"/>
    <lineage>
        <taxon>Eukaryota</taxon>
        <taxon>Fungi</taxon>
        <taxon>Dikarya</taxon>
        <taxon>Basidiomycota</taxon>
        <taxon>Agaricomycotina</taxon>
        <taxon>Agaricomycetes</taxon>
        <taxon>Agaricomycetidae</taxon>
        <taxon>Agaricales</taxon>
        <taxon>Marasmiineae</taxon>
        <taxon>Mycenaceae</taxon>
        <taxon>Mycena</taxon>
    </lineage>
</organism>
<feature type="transmembrane region" description="Helical" evidence="2">
    <location>
        <begin position="49"/>
        <end position="74"/>
    </location>
</feature>
<feature type="region of interest" description="Disordered" evidence="1">
    <location>
        <begin position="295"/>
        <end position="315"/>
    </location>
</feature>
<dbReference type="AlphaFoldDB" id="A0A8H6X5L2"/>
<feature type="transmembrane region" description="Helical" evidence="2">
    <location>
        <begin position="165"/>
        <end position="186"/>
    </location>
</feature>
<feature type="transmembrane region" description="Helical" evidence="2">
    <location>
        <begin position="246"/>
        <end position="266"/>
    </location>
</feature>
<feature type="transmembrane region" description="Helical" evidence="2">
    <location>
        <begin position="120"/>
        <end position="145"/>
    </location>
</feature>
<dbReference type="EMBL" id="JACAZI010000026">
    <property type="protein sequence ID" value="KAF7334581.1"/>
    <property type="molecule type" value="Genomic_DNA"/>
</dbReference>
<comment type="caution">
    <text evidence="3">The sequence shown here is derived from an EMBL/GenBank/DDBJ whole genome shotgun (WGS) entry which is preliminary data.</text>
</comment>
<evidence type="ECO:0000256" key="1">
    <source>
        <dbReference type="SAM" id="MobiDB-lite"/>
    </source>
</evidence>
<feature type="transmembrane region" description="Helical" evidence="2">
    <location>
        <begin position="213"/>
        <end position="234"/>
    </location>
</feature>
<sequence length="315" mass="34160">MSETTSIVMSGTAQLMAMSVAWGIYALLFSIAVFLVIQKGIRKSTPRQILLFSTCLMFTASTALASVDAAVYLVQFSAGDYIPTSNKLQLACEVLFDSLLLMGDTIVLWRTWMLCPDQRLLVLLPIALCFGGLTCLLSLIGVALHNGDTSAWTIGVYDAPTSLKLSMATAGLSAATNFFSTLLISWKAWQRRALFNATAAGGPGTRPRKIMSLLIESGFIYLGLWVIQMLNFYIDWKVSGLQAVLSGAYDMVIGTYPTLIIILVHLDYTFWDCATSSGTSGTAVFSTIAPSMGSMGHAPSVRSVHSTDVEKRTQW</sequence>